<gene>
    <name evidence="1" type="ORF">ABS766_09945</name>
</gene>
<dbReference type="RefSeq" id="WP_408084994.1">
    <property type="nucleotide sequence ID" value="NZ_JBELPZ010000009.1"/>
</dbReference>
<organism evidence="1 2">
    <name type="scientific">Flavobacterium rhizosphaerae</name>
    <dbReference type="NCBI Taxonomy" id="3163298"/>
    <lineage>
        <taxon>Bacteria</taxon>
        <taxon>Pseudomonadati</taxon>
        <taxon>Bacteroidota</taxon>
        <taxon>Flavobacteriia</taxon>
        <taxon>Flavobacteriales</taxon>
        <taxon>Flavobacteriaceae</taxon>
        <taxon>Flavobacterium</taxon>
    </lineage>
</organism>
<accession>A0ABW8YXR3</accession>
<sequence>MKVNKQSIENIDLKDILEYIENGPGGEAPSHINQYLDLLDKIRGMHKRIDKYGSPEAIIKHLMVHEGLKRNKAKQMYEEALEYFYADNHISNKAWRNIYAEKLDQLINFAMNIMKDVNDMVKISKAITDAYKARGLDQPDQEELPEEIFNRPFKVYTANPEDLGMPKIDRNKLKALIEDKIPGLTEKEKQALFMEADIDGTFKAFLDEQEDPRRS</sequence>
<evidence type="ECO:0000313" key="2">
    <source>
        <dbReference type="Proteomes" id="UP001629156"/>
    </source>
</evidence>
<reference evidence="1 2" key="1">
    <citation type="submission" date="2024-06" db="EMBL/GenBank/DDBJ databases">
        <authorList>
            <person name="Kaempfer P."/>
            <person name="Viver T."/>
        </authorList>
    </citation>
    <scope>NUCLEOTIDE SEQUENCE [LARGE SCALE GENOMIC DNA]</scope>
    <source>
        <strain evidence="1 2">ST-119</strain>
    </source>
</reference>
<dbReference type="Proteomes" id="UP001629156">
    <property type="component" value="Unassembled WGS sequence"/>
</dbReference>
<keyword evidence="2" id="KW-1185">Reference proteome</keyword>
<dbReference type="EMBL" id="JBELPZ010000009">
    <property type="protein sequence ID" value="MFL9844737.1"/>
    <property type="molecule type" value="Genomic_DNA"/>
</dbReference>
<evidence type="ECO:0000313" key="1">
    <source>
        <dbReference type="EMBL" id="MFL9844737.1"/>
    </source>
</evidence>
<name>A0ABW8YXR3_9FLAO</name>
<protein>
    <recommendedName>
        <fullName evidence="3">Phage protein</fullName>
    </recommendedName>
</protein>
<proteinExistence type="predicted"/>
<comment type="caution">
    <text evidence="1">The sequence shown here is derived from an EMBL/GenBank/DDBJ whole genome shotgun (WGS) entry which is preliminary data.</text>
</comment>
<evidence type="ECO:0008006" key="3">
    <source>
        <dbReference type="Google" id="ProtNLM"/>
    </source>
</evidence>